<dbReference type="EMBL" id="MT141574">
    <property type="protein sequence ID" value="QJA67636.1"/>
    <property type="molecule type" value="Genomic_DNA"/>
</dbReference>
<dbReference type="AlphaFoldDB" id="A0A6M3JCS7"/>
<accession>A0A6M3JCS7</accession>
<reference evidence="1" key="1">
    <citation type="submission" date="2020-03" db="EMBL/GenBank/DDBJ databases">
        <title>The deep terrestrial virosphere.</title>
        <authorList>
            <person name="Holmfeldt K."/>
            <person name="Nilsson E."/>
            <person name="Simone D."/>
            <person name="Lopez-Fernandez M."/>
            <person name="Wu X."/>
            <person name="de Brujin I."/>
            <person name="Lundin D."/>
            <person name="Andersson A."/>
            <person name="Bertilsson S."/>
            <person name="Dopson M."/>
        </authorList>
    </citation>
    <scope>NUCLEOTIDE SEQUENCE</scope>
    <source>
        <strain evidence="2">MM415A00192</strain>
        <strain evidence="1">MM415B00178</strain>
    </source>
</reference>
<evidence type="ECO:0000313" key="2">
    <source>
        <dbReference type="EMBL" id="QJA84401.1"/>
    </source>
</evidence>
<dbReference type="EMBL" id="MT142529">
    <property type="protein sequence ID" value="QJA84401.1"/>
    <property type="molecule type" value="Genomic_DNA"/>
</dbReference>
<protein>
    <submittedName>
        <fullName evidence="1">Uncharacterized protein</fullName>
    </submittedName>
</protein>
<organism evidence="1">
    <name type="scientific">viral metagenome</name>
    <dbReference type="NCBI Taxonomy" id="1070528"/>
    <lineage>
        <taxon>unclassified sequences</taxon>
        <taxon>metagenomes</taxon>
        <taxon>organismal metagenomes</taxon>
    </lineage>
</organism>
<gene>
    <name evidence="2" type="ORF">MM415A00192_0010</name>
    <name evidence="1" type="ORF">MM415B00178_0018</name>
</gene>
<proteinExistence type="predicted"/>
<name>A0A6M3JCS7_9ZZZZ</name>
<evidence type="ECO:0000313" key="1">
    <source>
        <dbReference type="EMBL" id="QJA67636.1"/>
    </source>
</evidence>
<sequence>MLEDEEYRCPKCSSVPEDCTCEAEIADHTGETLCESCEHKIDCLVRREEEEPAILIAQWQHCHEVLCRQDYHTDDKWVNDSIVDGQT</sequence>